<dbReference type="InterPro" id="IPR051838">
    <property type="entry name" value="ARTD_PARP"/>
</dbReference>
<evidence type="ECO:0000256" key="2">
    <source>
        <dbReference type="ARBA" id="ARBA00022679"/>
    </source>
</evidence>
<sequence>MKSLCLEDPRGKLKGLTPEQFLDSQIPLWRIWARWTPDDKRLRLFNDLPLEQKAILYDVLALEGPDFASGGKGTLREGLLEQYGSAKHIVSFRSLLFELPRGSTTKDTLAELLNCLLTALENSSRPTSGEQSGPFKLFTELTLKRPITLDALQLVEATSMIEDTPKWHVHNAVLEIFTNRECIAGRHILSLQHVICALEYKSGEALSKVLLMPWLIEGIERCISQCQLAIRTHIEAGAEWSHLIMEFYTFCGTVKSSGKCFARIDGKVRALLEALPSIEVLRTVLEIYAAIGYETMYEEVFSSNRARESIEAWCISRLIEKSPTVKEEQENLVGAMVEIWSHTKTDQDINNEKRKLAILVSRINSPRLDHNRLLNCLHTITILPQETTTCLLSNIDFYNVQSDGQEGNKQSSQEASCIGFLRLLTTGIDDAGLVECWRFVLFVMMEASPPTTMLEYIFDHFRVRQWLQIVRDVYAAFADIVETMALLPLPFLLQERSHRWIQRLSIFLPTLERLENTSVSHPSITTALKFIFKGGEGTWVDYLIGILEDLTKMVDRPVERLMQKVVGQLESEGLNAKVVASCVKALRASTSEGLDACEQIWDGRYGVTSTNTPTNDAEGMPHPSSSESVPKMPFETSPIPTVVLEVMIAGFLQDNHLISTNEVAIKALARLFNLSIHDITIPDWKLDQAALYWAAEGQNILNEAERLHRLKRALRAKDPEGTKILLEKLGIEDISPLDEEIEELDVEVAGAVEKLGENEVEMSFSLAGYTELQRSGLGIGDAKALLVRLFLDYSDDIPTAFCLHLDTDVHDWNSEHTPWVPPLTTSARLVSRILHRNLNHVRPKITRLHAFIKKMIIDLTESCAVCGRIHHANGIRLRRSLPCDMVSCKRTWDMLPLDVRFPELRIDTFAVDLILTTVYAAARCGKMELLPGCPITNAVWVQGILDTLPHLSTLRPVANLARHLASFHRDAERLIVWALTHFRGFLTTATGILKIPSLPTGTHQFILASASPDLEMKYSSSLSSYSKYPNPKTTVLFHGTSLDRLPSILASGLREYSGTSLQRTGAVHGNGIYLAEEPSFSFSYSATAVSWTNSGLNGMRMVLGCEVVGDGNSVAKGVHVLHDPAKVMVRYVFMFPGSAHAPPSQHVVPAMASAMSALRTGAV</sequence>
<keyword evidence="8" id="KW-1185">Reference proteome</keyword>
<feature type="domain" description="PARP catalytic" evidence="6">
    <location>
        <begin position="1030"/>
        <end position="1118"/>
    </location>
</feature>
<evidence type="ECO:0000256" key="4">
    <source>
        <dbReference type="ARBA" id="ARBA00023027"/>
    </source>
</evidence>
<name>A0A6A5UBZ4_9PLEO</name>
<evidence type="ECO:0000313" key="7">
    <source>
        <dbReference type="EMBL" id="KAF1961469.1"/>
    </source>
</evidence>
<feature type="region of interest" description="Disordered" evidence="5">
    <location>
        <begin position="610"/>
        <end position="632"/>
    </location>
</feature>
<keyword evidence="1" id="KW-0328">Glycosyltransferase</keyword>
<gene>
    <name evidence="7" type="ORF">CC80DRAFT_403021</name>
</gene>
<organism evidence="7 8">
    <name type="scientific">Byssothecium circinans</name>
    <dbReference type="NCBI Taxonomy" id="147558"/>
    <lineage>
        <taxon>Eukaryota</taxon>
        <taxon>Fungi</taxon>
        <taxon>Dikarya</taxon>
        <taxon>Ascomycota</taxon>
        <taxon>Pezizomycotina</taxon>
        <taxon>Dothideomycetes</taxon>
        <taxon>Pleosporomycetidae</taxon>
        <taxon>Pleosporales</taxon>
        <taxon>Massarineae</taxon>
        <taxon>Massarinaceae</taxon>
        <taxon>Byssothecium</taxon>
    </lineage>
</organism>
<dbReference type="EMBL" id="ML976981">
    <property type="protein sequence ID" value="KAF1961469.1"/>
    <property type="molecule type" value="Genomic_DNA"/>
</dbReference>
<evidence type="ECO:0000259" key="6">
    <source>
        <dbReference type="Pfam" id="PF00644"/>
    </source>
</evidence>
<protein>
    <recommendedName>
        <fullName evidence="6">PARP catalytic domain-containing protein</fullName>
    </recommendedName>
</protein>
<proteinExistence type="predicted"/>
<dbReference type="PANTHER" id="PTHR21328">
    <property type="entry name" value="POLY ADP-RIBOSE POLYMERASE FAMILY, MEMBER PARP"/>
    <property type="match status" value="1"/>
</dbReference>
<keyword evidence="2" id="KW-0808">Transferase</keyword>
<accession>A0A6A5UBZ4</accession>
<evidence type="ECO:0000313" key="8">
    <source>
        <dbReference type="Proteomes" id="UP000800035"/>
    </source>
</evidence>
<dbReference type="SUPFAM" id="SSF56399">
    <property type="entry name" value="ADP-ribosylation"/>
    <property type="match status" value="1"/>
</dbReference>
<keyword evidence="3" id="KW-0548">Nucleotidyltransferase</keyword>
<dbReference type="OrthoDB" id="109543at2759"/>
<dbReference type="Gene3D" id="3.90.228.10">
    <property type="match status" value="1"/>
</dbReference>
<evidence type="ECO:0000256" key="5">
    <source>
        <dbReference type="SAM" id="MobiDB-lite"/>
    </source>
</evidence>
<dbReference type="GO" id="GO:0016779">
    <property type="term" value="F:nucleotidyltransferase activity"/>
    <property type="evidence" value="ECO:0007669"/>
    <property type="project" value="UniProtKB-KW"/>
</dbReference>
<dbReference type="Pfam" id="PF00644">
    <property type="entry name" value="PARP"/>
    <property type="match status" value="1"/>
</dbReference>
<dbReference type="Proteomes" id="UP000800035">
    <property type="component" value="Unassembled WGS sequence"/>
</dbReference>
<evidence type="ECO:0000256" key="3">
    <source>
        <dbReference type="ARBA" id="ARBA00022695"/>
    </source>
</evidence>
<reference evidence="7" key="1">
    <citation type="journal article" date="2020" name="Stud. Mycol.">
        <title>101 Dothideomycetes genomes: a test case for predicting lifestyles and emergence of pathogens.</title>
        <authorList>
            <person name="Haridas S."/>
            <person name="Albert R."/>
            <person name="Binder M."/>
            <person name="Bloem J."/>
            <person name="Labutti K."/>
            <person name="Salamov A."/>
            <person name="Andreopoulos B."/>
            <person name="Baker S."/>
            <person name="Barry K."/>
            <person name="Bills G."/>
            <person name="Bluhm B."/>
            <person name="Cannon C."/>
            <person name="Castanera R."/>
            <person name="Culley D."/>
            <person name="Daum C."/>
            <person name="Ezra D."/>
            <person name="Gonzalez J."/>
            <person name="Henrissat B."/>
            <person name="Kuo A."/>
            <person name="Liang C."/>
            <person name="Lipzen A."/>
            <person name="Lutzoni F."/>
            <person name="Magnuson J."/>
            <person name="Mondo S."/>
            <person name="Nolan M."/>
            <person name="Ohm R."/>
            <person name="Pangilinan J."/>
            <person name="Park H.-J."/>
            <person name="Ramirez L."/>
            <person name="Alfaro M."/>
            <person name="Sun H."/>
            <person name="Tritt A."/>
            <person name="Yoshinaga Y."/>
            <person name="Zwiers L.-H."/>
            <person name="Turgeon B."/>
            <person name="Goodwin S."/>
            <person name="Spatafora J."/>
            <person name="Crous P."/>
            <person name="Grigoriev I."/>
        </authorList>
    </citation>
    <scope>NUCLEOTIDE SEQUENCE</scope>
    <source>
        <strain evidence="7">CBS 675.92</strain>
    </source>
</reference>
<dbReference type="AlphaFoldDB" id="A0A6A5UBZ4"/>
<evidence type="ECO:0000256" key="1">
    <source>
        <dbReference type="ARBA" id="ARBA00022676"/>
    </source>
</evidence>
<keyword evidence="4" id="KW-0520">NAD</keyword>
<dbReference type="GO" id="GO:0003950">
    <property type="term" value="F:NAD+ poly-ADP-ribosyltransferase activity"/>
    <property type="evidence" value="ECO:0007669"/>
    <property type="project" value="InterPro"/>
</dbReference>
<dbReference type="InterPro" id="IPR012317">
    <property type="entry name" value="Poly(ADP-ribose)pol_cat_dom"/>
</dbReference>